<accession>A0ABS7GNZ2</accession>
<sequence>MNTANLQLEGMVMAVASLCEALVDKGLLNHKEVGAAFERAMQAVEQDDAHKLSEANLAAAAFPIRLLSLANQAHERGKNFTFSDYAAIVGKLT</sequence>
<evidence type="ECO:0000313" key="1">
    <source>
        <dbReference type="EMBL" id="MBW9051371.1"/>
    </source>
</evidence>
<keyword evidence="2" id="KW-1185">Reference proteome</keyword>
<evidence type="ECO:0000313" key="2">
    <source>
        <dbReference type="Proteomes" id="UP000717752"/>
    </source>
</evidence>
<dbReference type="Proteomes" id="UP000717752">
    <property type="component" value="Unassembled WGS sequence"/>
</dbReference>
<comment type="caution">
    <text evidence="1">The sequence shown here is derived from an EMBL/GenBank/DDBJ whole genome shotgun (WGS) entry which is preliminary data.</text>
</comment>
<gene>
    <name evidence="1" type="ORF">JNB85_02950</name>
</gene>
<reference evidence="1 2" key="1">
    <citation type="journal article" date="2021" name="MBio">
        <title>Poor Competitiveness of Bradyrhizobium in Pigeon Pea Root Colonization in Indian Soils.</title>
        <authorList>
            <person name="Chalasani D."/>
            <person name="Basu A."/>
            <person name="Pullabhotla S.V.S.R.N."/>
            <person name="Jorrin B."/>
            <person name="Neal A.L."/>
            <person name="Poole P.S."/>
            <person name="Podile A.R."/>
            <person name="Tkacz A."/>
        </authorList>
    </citation>
    <scope>NUCLEOTIDE SEQUENCE [LARGE SCALE GENOMIC DNA]</scope>
    <source>
        <strain evidence="1 2">HU56</strain>
    </source>
</reference>
<protein>
    <submittedName>
        <fullName evidence="1">Uncharacterized protein</fullName>
    </submittedName>
</protein>
<name>A0ABS7GNZ2_9HYPH</name>
<dbReference type="RefSeq" id="WP_220332892.1">
    <property type="nucleotide sequence ID" value="NZ_JAEUAK010000001.1"/>
</dbReference>
<organism evidence="1 2">
    <name type="scientific">Rhizobium mesosinicum</name>
    <dbReference type="NCBI Taxonomy" id="335017"/>
    <lineage>
        <taxon>Bacteria</taxon>
        <taxon>Pseudomonadati</taxon>
        <taxon>Pseudomonadota</taxon>
        <taxon>Alphaproteobacteria</taxon>
        <taxon>Hyphomicrobiales</taxon>
        <taxon>Rhizobiaceae</taxon>
        <taxon>Rhizobium/Agrobacterium group</taxon>
        <taxon>Rhizobium</taxon>
    </lineage>
</organism>
<dbReference type="EMBL" id="JAEUAK010000001">
    <property type="protein sequence ID" value="MBW9051371.1"/>
    <property type="molecule type" value="Genomic_DNA"/>
</dbReference>
<proteinExistence type="predicted"/>